<keyword evidence="1" id="KW-0812">Transmembrane</keyword>
<feature type="transmembrane region" description="Helical" evidence="1">
    <location>
        <begin position="151"/>
        <end position="170"/>
    </location>
</feature>
<dbReference type="EMBL" id="BK015485">
    <property type="protein sequence ID" value="DAE09277.1"/>
    <property type="molecule type" value="Genomic_DNA"/>
</dbReference>
<evidence type="ECO:0000256" key="1">
    <source>
        <dbReference type="SAM" id="Phobius"/>
    </source>
</evidence>
<protein>
    <submittedName>
        <fullName evidence="2">DNA encapsidation protein</fullName>
    </submittedName>
</protein>
<keyword evidence="1" id="KW-1133">Transmembrane helix</keyword>
<name>A0A8S5PS13_9CAUD</name>
<keyword evidence="1" id="KW-0472">Membrane</keyword>
<organism evidence="2">
    <name type="scientific">Podoviridae sp. ctdKF3</name>
    <dbReference type="NCBI Taxonomy" id="2825261"/>
    <lineage>
        <taxon>Viruses</taxon>
        <taxon>Duplodnaviria</taxon>
        <taxon>Heunggongvirae</taxon>
        <taxon>Uroviricota</taxon>
        <taxon>Caudoviricetes</taxon>
    </lineage>
</organism>
<dbReference type="InterPro" id="IPR008784">
    <property type="entry name" value="Podovirus_Gp16"/>
</dbReference>
<accession>A0A8S5PS13</accession>
<reference evidence="2" key="1">
    <citation type="journal article" date="2021" name="Proc. Natl. Acad. Sci. U.S.A.">
        <title>A Catalog of Tens of Thousands of Viruses from Human Metagenomes Reveals Hidden Associations with Chronic Diseases.</title>
        <authorList>
            <person name="Tisza M.J."/>
            <person name="Buck C.B."/>
        </authorList>
    </citation>
    <scope>NUCLEOTIDE SEQUENCE</scope>
    <source>
        <strain evidence="2">CtdKF3</strain>
    </source>
</reference>
<evidence type="ECO:0000313" key="2">
    <source>
        <dbReference type="EMBL" id="DAE09277.1"/>
    </source>
</evidence>
<sequence length="329" mass="38960">MWYSANRLLTLNCLFNFVISNRGGGKTYDFKTRAIKHFIKNGSQFIYLRRYKSELKTIHTFFNDIIANNEFKEHELKVKDNTFYCDGKICGYAIALSTALTLKSTSFPLVDLIGYDEFIIDKGVIRYLPNEVTAFLEMYETIARKRDNVRVIFMGNAISIINPYFLYWNIQPDMNKRFNRYGHIAVEIFKDEKFIEEKKQTKFGQIIDGTDYGSYAIENTFINDNEYFIEKRTSESKFQCAIFFNGKYIGFWFDFKEGKIYASYKYDPDTSFMFAVTTKDFKPNMMLIKNAKKSYWLSNVINAFQNGYLFFENQQVKNLCYDMFRLLNI</sequence>
<proteinExistence type="predicted"/>
<dbReference type="Pfam" id="PF05894">
    <property type="entry name" value="Podovirus_Gp16"/>
    <property type="match status" value="1"/>
</dbReference>